<name>B8GSH5_THISH</name>
<dbReference type="Proteomes" id="UP000002383">
    <property type="component" value="Chromosome"/>
</dbReference>
<dbReference type="STRING" id="396588.Tgr7_1797"/>
<dbReference type="AlphaFoldDB" id="B8GSH5"/>
<organism evidence="1 2">
    <name type="scientific">Thioalkalivibrio sulfidiphilus (strain HL-EbGR7)</name>
    <dbReference type="NCBI Taxonomy" id="396588"/>
    <lineage>
        <taxon>Bacteria</taxon>
        <taxon>Pseudomonadati</taxon>
        <taxon>Pseudomonadota</taxon>
        <taxon>Gammaproteobacteria</taxon>
        <taxon>Chromatiales</taxon>
        <taxon>Ectothiorhodospiraceae</taxon>
        <taxon>Thioalkalivibrio</taxon>
    </lineage>
</organism>
<dbReference type="InterPro" id="IPR015055">
    <property type="entry name" value="STIV_B116-like"/>
</dbReference>
<sequence>MSTLYLLNSPVLSDYGQWRFEGPLSTEQARELASQGFVSAIGHDAAAAFMSELLDQAVPVNRTRIQMQAGDSALVLRLNARLPEGRVLDASEMREFPFELGLLTRTA</sequence>
<proteinExistence type="predicted"/>
<dbReference type="Pfam" id="PF08960">
    <property type="entry name" value="STIV_B116-like"/>
    <property type="match status" value="1"/>
</dbReference>
<dbReference type="InterPro" id="IPR037236">
    <property type="entry name" value="STIV_B116-like_sf"/>
</dbReference>
<dbReference type="Gene3D" id="3.40.50.11170">
    <property type="entry name" value="Uncharacterised protein PF08960, DUF1874"/>
    <property type="match status" value="1"/>
</dbReference>
<dbReference type="SUPFAM" id="SSF143602">
    <property type="entry name" value="STIV B116-like"/>
    <property type="match status" value="1"/>
</dbReference>
<dbReference type="EMBL" id="CP001339">
    <property type="protein sequence ID" value="ACL72879.1"/>
    <property type="molecule type" value="Genomic_DNA"/>
</dbReference>
<dbReference type="KEGG" id="tgr:Tgr7_1797"/>
<dbReference type="RefSeq" id="WP_012638361.1">
    <property type="nucleotide sequence ID" value="NC_011901.1"/>
</dbReference>
<evidence type="ECO:0000313" key="2">
    <source>
        <dbReference type="Proteomes" id="UP000002383"/>
    </source>
</evidence>
<evidence type="ECO:0008006" key="3">
    <source>
        <dbReference type="Google" id="ProtNLM"/>
    </source>
</evidence>
<dbReference type="eggNOG" id="ENOG50318ZY">
    <property type="taxonomic scope" value="Bacteria"/>
</dbReference>
<dbReference type="HOGENOM" id="CLU_174571_0_0_6"/>
<evidence type="ECO:0000313" key="1">
    <source>
        <dbReference type="EMBL" id="ACL72879.1"/>
    </source>
</evidence>
<accession>B8GSH5</accession>
<keyword evidence="2" id="KW-1185">Reference proteome</keyword>
<reference evidence="1 2" key="1">
    <citation type="journal article" date="2011" name="Stand. Genomic Sci.">
        <title>Complete genome sequence of 'Thioalkalivibrio sulfidophilus' HL-EbGr7.</title>
        <authorList>
            <person name="Muyzer G."/>
            <person name="Sorokin D.Y."/>
            <person name="Mavromatis K."/>
            <person name="Lapidus A."/>
            <person name="Clum A."/>
            <person name="Ivanova N."/>
            <person name="Pati A."/>
            <person name="d'Haeseleer P."/>
            <person name="Woyke T."/>
            <person name="Kyrpides N.C."/>
        </authorList>
    </citation>
    <scope>NUCLEOTIDE SEQUENCE [LARGE SCALE GENOMIC DNA]</scope>
    <source>
        <strain evidence="1 2">HL-EbGR7</strain>
    </source>
</reference>
<dbReference type="OrthoDB" id="1909530at2"/>
<protein>
    <recommendedName>
        <fullName evidence="3">DUF1874 domain-containing protein</fullName>
    </recommendedName>
</protein>
<gene>
    <name evidence="1" type="ordered locus">Tgr7_1797</name>
</gene>